<keyword evidence="3" id="KW-1185">Reference proteome</keyword>
<accession>A0A835CNR1</accession>
<dbReference type="Gene3D" id="1.10.443.10">
    <property type="entry name" value="Intergrase catalytic core"/>
    <property type="match status" value="1"/>
</dbReference>
<sequence>MANNVVPESDIDSDDDIPSEMRLNASKNFQNLLPGKSKEKYLSFHHEFRGWMDKNNIKSCDELILTVYFSYLQDEKKFMSSTLWSRWFMLKSTLSAYDNINVSAFKKLKAYLKKLNKGYKPKKSKILYSEDLAKFCIEADDKIHLANKVILIVGVFGACRRGELHNITFDEVEDSGKGLFISIPETKTDVARSFIITNDLYGICRKYMALRPTT</sequence>
<dbReference type="InterPro" id="IPR011010">
    <property type="entry name" value="DNA_brk_join_enz"/>
</dbReference>
<evidence type="ECO:0000256" key="1">
    <source>
        <dbReference type="ARBA" id="ARBA00023172"/>
    </source>
</evidence>
<proteinExistence type="predicted"/>
<dbReference type="GO" id="GO:0003677">
    <property type="term" value="F:DNA binding"/>
    <property type="evidence" value="ECO:0007669"/>
    <property type="project" value="InterPro"/>
</dbReference>
<dbReference type="InterPro" id="IPR013762">
    <property type="entry name" value="Integrase-like_cat_sf"/>
</dbReference>
<name>A0A835CNR1_APHGI</name>
<evidence type="ECO:0000313" key="2">
    <source>
        <dbReference type="EMBL" id="KAF7990527.1"/>
    </source>
</evidence>
<gene>
    <name evidence="2" type="ORF">HCN44_000332</name>
</gene>
<reference evidence="2 3" key="1">
    <citation type="submission" date="2020-08" db="EMBL/GenBank/DDBJ databases">
        <title>Aphidius gifuensis genome sequencing and assembly.</title>
        <authorList>
            <person name="Du Z."/>
        </authorList>
    </citation>
    <scope>NUCLEOTIDE SEQUENCE [LARGE SCALE GENOMIC DNA]</scope>
    <source>
        <strain evidence="2">YNYX2018</strain>
        <tissue evidence="2">Adults</tissue>
    </source>
</reference>
<keyword evidence="1" id="KW-0233">DNA recombination</keyword>
<dbReference type="AlphaFoldDB" id="A0A835CNR1"/>
<dbReference type="SUPFAM" id="SSF56349">
    <property type="entry name" value="DNA breaking-rejoining enzymes"/>
    <property type="match status" value="1"/>
</dbReference>
<comment type="caution">
    <text evidence="2">The sequence shown here is derived from an EMBL/GenBank/DDBJ whole genome shotgun (WGS) entry which is preliminary data.</text>
</comment>
<dbReference type="GO" id="GO:0006310">
    <property type="term" value="P:DNA recombination"/>
    <property type="evidence" value="ECO:0007669"/>
    <property type="project" value="UniProtKB-KW"/>
</dbReference>
<evidence type="ECO:0008006" key="4">
    <source>
        <dbReference type="Google" id="ProtNLM"/>
    </source>
</evidence>
<dbReference type="OrthoDB" id="7697116at2759"/>
<organism evidence="2 3">
    <name type="scientific">Aphidius gifuensis</name>
    <name type="common">Parasitoid wasp</name>
    <dbReference type="NCBI Taxonomy" id="684658"/>
    <lineage>
        <taxon>Eukaryota</taxon>
        <taxon>Metazoa</taxon>
        <taxon>Ecdysozoa</taxon>
        <taxon>Arthropoda</taxon>
        <taxon>Hexapoda</taxon>
        <taxon>Insecta</taxon>
        <taxon>Pterygota</taxon>
        <taxon>Neoptera</taxon>
        <taxon>Endopterygota</taxon>
        <taxon>Hymenoptera</taxon>
        <taxon>Apocrita</taxon>
        <taxon>Ichneumonoidea</taxon>
        <taxon>Braconidae</taxon>
        <taxon>Aphidiinae</taxon>
        <taxon>Aphidius</taxon>
    </lineage>
</organism>
<dbReference type="GO" id="GO:0015074">
    <property type="term" value="P:DNA integration"/>
    <property type="evidence" value="ECO:0007669"/>
    <property type="project" value="InterPro"/>
</dbReference>
<evidence type="ECO:0000313" key="3">
    <source>
        <dbReference type="Proteomes" id="UP000639338"/>
    </source>
</evidence>
<protein>
    <recommendedName>
        <fullName evidence="4">Tyr recombinase domain-containing protein</fullName>
    </recommendedName>
</protein>
<dbReference type="EMBL" id="JACMRX010000004">
    <property type="protein sequence ID" value="KAF7990527.1"/>
    <property type="molecule type" value="Genomic_DNA"/>
</dbReference>
<dbReference type="Proteomes" id="UP000639338">
    <property type="component" value="Unassembled WGS sequence"/>
</dbReference>